<evidence type="ECO:0000313" key="3">
    <source>
        <dbReference type="Proteomes" id="UP000677054"/>
    </source>
</evidence>
<reference evidence="2" key="1">
    <citation type="submission" date="2020-11" db="EMBL/GenBank/DDBJ databases">
        <authorList>
            <person name="Tran Van P."/>
        </authorList>
    </citation>
    <scope>NUCLEOTIDE SEQUENCE</scope>
</reference>
<dbReference type="Proteomes" id="UP000677054">
    <property type="component" value="Unassembled WGS sequence"/>
</dbReference>
<organism evidence="2">
    <name type="scientific">Darwinula stevensoni</name>
    <dbReference type="NCBI Taxonomy" id="69355"/>
    <lineage>
        <taxon>Eukaryota</taxon>
        <taxon>Metazoa</taxon>
        <taxon>Ecdysozoa</taxon>
        <taxon>Arthropoda</taxon>
        <taxon>Crustacea</taxon>
        <taxon>Oligostraca</taxon>
        <taxon>Ostracoda</taxon>
        <taxon>Podocopa</taxon>
        <taxon>Podocopida</taxon>
        <taxon>Darwinulocopina</taxon>
        <taxon>Darwinuloidea</taxon>
        <taxon>Darwinulidae</taxon>
        <taxon>Darwinula</taxon>
    </lineage>
</organism>
<accession>A0A7R9ACH4</accession>
<sequence>METHLNFFPSSQDQFQDNLHTAGNMILSSKWRSVNKYGHLVHTEGTSSAGGQSIHKNQYLQTYHYHLHCKLTGHELNSLTFTKTTGYSLDGNIFIFIIIIIIIIIFIFIFLIIIIIFFCFIGPDQLGVVASAHTAFRRAPPHRDKGKKTLLTHMTLYSWSVSSVIKTGSS</sequence>
<keyword evidence="1" id="KW-0812">Transmembrane</keyword>
<dbReference type="EMBL" id="LR903225">
    <property type="protein sequence ID" value="CAD7251658.1"/>
    <property type="molecule type" value="Genomic_DNA"/>
</dbReference>
<gene>
    <name evidence="2" type="ORF">DSTB1V02_LOCUS11421</name>
</gene>
<name>A0A7R9ACH4_9CRUS</name>
<evidence type="ECO:0000313" key="2">
    <source>
        <dbReference type="EMBL" id="CAD7251658.1"/>
    </source>
</evidence>
<dbReference type="AlphaFoldDB" id="A0A7R9ACH4"/>
<dbReference type="EMBL" id="CAJPEV010003708">
    <property type="protein sequence ID" value="CAG0900379.1"/>
    <property type="molecule type" value="Genomic_DNA"/>
</dbReference>
<keyword evidence="1" id="KW-0472">Membrane</keyword>
<evidence type="ECO:0000256" key="1">
    <source>
        <dbReference type="SAM" id="Phobius"/>
    </source>
</evidence>
<feature type="transmembrane region" description="Helical" evidence="1">
    <location>
        <begin position="93"/>
        <end position="121"/>
    </location>
</feature>
<protein>
    <submittedName>
        <fullName evidence="2">Uncharacterized protein</fullName>
    </submittedName>
</protein>
<keyword evidence="3" id="KW-1185">Reference proteome</keyword>
<keyword evidence="1" id="KW-1133">Transmembrane helix</keyword>
<proteinExistence type="predicted"/>